<dbReference type="RefSeq" id="WP_150619656.1">
    <property type="nucleotide sequence ID" value="NZ_CABPSM010000002.1"/>
</dbReference>
<dbReference type="AlphaFoldDB" id="A0A5E4T9M3"/>
<dbReference type="EMBL" id="CABPSM010000002">
    <property type="protein sequence ID" value="VVD83208.1"/>
    <property type="molecule type" value="Genomic_DNA"/>
</dbReference>
<dbReference type="Proteomes" id="UP000343317">
    <property type="component" value="Unassembled WGS sequence"/>
</dbReference>
<reference evidence="2 3" key="1">
    <citation type="submission" date="2019-08" db="EMBL/GenBank/DDBJ databases">
        <authorList>
            <person name="Peeters C."/>
        </authorList>
    </citation>
    <scope>NUCLEOTIDE SEQUENCE [LARGE SCALE GENOMIC DNA]</scope>
    <source>
        <strain evidence="2 3">LMG 31112</strain>
    </source>
</reference>
<organism evidence="2 3">
    <name type="scientific">Pandoraea horticolens</name>
    <dbReference type="NCBI Taxonomy" id="2508298"/>
    <lineage>
        <taxon>Bacteria</taxon>
        <taxon>Pseudomonadati</taxon>
        <taxon>Pseudomonadota</taxon>
        <taxon>Betaproteobacteria</taxon>
        <taxon>Burkholderiales</taxon>
        <taxon>Burkholderiaceae</taxon>
        <taxon>Pandoraea</taxon>
    </lineage>
</organism>
<evidence type="ECO:0000313" key="2">
    <source>
        <dbReference type="EMBL" id="VVD83208.1"/>
    </source>
</evidence>
<feature type="transmembrane region" description="Helical" evidence="1">
    <location>
        <begin position="43"/>
        <end position="62"/>
    </location>
</feature>
<sequence length="63" mass="6505">MLPIFHFNLYDLTLFLPMAVAGALLVGGIPVATRSTRYGLRAAGAVAGALVALLVVEALPVLV</sequence>
<name>A0A5E4T9M3_9BURK</name>
<evidence type="ECO:0000256" key="1">
    <source>
        <dbReference type="SAM" id="Phobius"/>
    </source>
</evidence>
<gene>
    <name evidence="2" type="ORF">PHO31112_01221</name>
</gene>
<evidence type="ECO:0000313" key="3">
    <source>
        <dbReference type="Proteomes" id="UP000343317"/>
    </source>
</evidence>
<keyword evidence="1" id="KW-0812">Transmembrane</keyword>
<feature type="transmembrane region" description="Helical" evidence="1">
    <location>
        <begin position="12"/>
        <end position="31"/>
    </location>
</feature>
<keyword evidence="1" id="KW-1133">Transmembrane helix</keyword>
<keyword evidence="3" id="KW-1185">Reference proteome</keyword>
<keyword evidence="1" id="KW-0472">Membrane</keyword>
<proteinExistence type="predicted"/>
<accession>A0A5E4T9M3</accession>
<protein>
    <submittedName>
        <fullName evidence="2">Uncharacterized protein</fullName>
    </submittedName>
</protein>